<evidence type="ECO:0000256" key="3">
    <source>
        <dbReference type="ARBA" id="ARBA00022741"/>
    </source>
</evidence>
<dbReference type="AlphaFoldDB" id="A0A5C6S3A2"/>
<dbReference type="RefSeq" id="WP_147098861.1">
    <property type="nucleotide sequence ID" value="NZ_JBHUFH010000012.1"/>
</dbReference>
<dbReference type="InterPro" id="IPR029056">
    <property type="entry name" value="Ribokinase-like"/>
</dbReference>
<dbReference type="PANTHER" id="PTHR43085:SF1">
    <property type="entry name" value="PSEUDOURIDINE KINASE-RELATED"/>
    <property type="match status" value="1"/>
</dbReference>
<evidence type="ECO:0000256" key="2">
    <source>
        <dbReference type="ARBA" id="ARBA00022679"/>
    </source>
</evidence>
<evidence type="ECO:0000256" key="4">
    <source>
        <dbReference type="ARBA" id="ARBA00022777"/>
    </source>
</evidence>
<comment type="similarity">
    <text evidence="1">Belongs to the carbohydrate kinase PfkB family.</text>
</comment>
<feature type="domain" description="Carbohydrate kinase PfkB" evidence="6">
    <location>
        <begin position="22"/>
        <end position="297"/>
    </location>
</feature>
<dbReference type="OrthoDB" id="9795789at2"/>
<dbReference type="PROSITE" id="PS00584">
    <property type="entry name" value="PFKB_KINASES_2"/>
    <property type="match status" value="1"/>
</dbReference>
<keyword evidence="5" id="KW-0067">ATP-binding</keyword>
<sequence length="303" mass="32039">MILCCGESLIDMVPENGMYRPLPGGSVYNTAIALGRLGAQTSYLWPLSQDAFGDMLRGPLEEAGVDLSLSPSSHRPTTLALVFLNNGNATYSFYDDGTAGRMFESAALPALPEELGALFIGGISLIQDPCGGAVEEIAHRASESGKVVSVDLNIRPGLVNDERAIRERYSRLLHIADIVKISDEDAAWLFPDAAPGDTAARLLDLGPKLILRTHGSDGSTAIHASGSFNHPARKVEVADTIGAGDTFNAGILTSLAETGSLSKDGLDAITEEYIRAALELAARAAAITVSRPGANPPWRRELD</sequence>
<dbReference type="SUPFAM" id="SSF53613">
    <property type="entry name" value="Ribokinase-like"/>
    <property type="match status" value="1"/>
</dbReference>
<keyword evidence="4 7" id="KW-0418">Kinase</keyword>
<dbReference type="Pfam" id="PF00294">
    <property type="entry name" value="PfkB"/>
    <property type="match status" value="1"/>
</dbReference>
<evidence type="ECO:0000313" key="8">
    <source>
        <dbReference type="Proteomes" id="UP000321562"/>
    </source>
</evidence>
<comment type="caution">
    <text evidence="7">The sequence shown here is derived from an EMBL/GenBank/DDBJ whole genome shotgun (WGS) entry which is preliminary data.</text>
</comment>
<gene>
    <name evidence="7" type="ORF">FQV27_12265</name>
</gene>
<dbReference type="Gene3D" id="3.40.1190.20">
    <property type="match status" value="1"/>
</dbReference>
<dbReference type="Proteomes" id="UP000321562">
    <property type="component" value="Unassembled WGS sequence"/>
</dbReference>
<dbReference type="GO" id="GO:0005524">
    <property type="term" value="F:ATP binding"/>
    <property type="evidence" value="ECO:0007669"/>
    <property type="project" value="UniProtKB-KW"/>
</dbReference>
<evidence type="ECO:0000256" key="1">
    <source>
        <dbReference type="ARBA" id="ARBA00010688"/>
    </source>
</evidence>
<protein>
    <submittedName>
        <fullName evidence="7">Carbohydrate kinase</fullName>
    </submittedName>
</protein>
<dbReference type="InterPro" id="IPR050306">
    <property type="entry name" value="PfkB_Carbo_kinase"/>
</dbReference>
<dbReference type="EMBL" id="VOPL01000004">
    <property type="protein sequence ID" value="TXB68746.1"/>
    <property type="molecule type" value="Genomic_DNA"/>
</dbReference>
<reference evidence="7 8" key="1">
    <citation type="submission" date="2019-08" db="EMBL/GenBank/DDBJ databases">
        <authorList>
            <person name="Ye J."/>
        </authorList>
    </citation>
    <scope>NUCLEOTIDE SEQUENCE [LARGE SCALE GENOMIC DNA]</scope>
    <source>
        <strain evidence="7 8">TK008</strain>
    </source>
</reference>
<keyword evidence="8" id="KW-1185">Reference proteome</keyword>
<dbReference type="InterPro" id="IPR011611">
    <property type="entry name" value="PfkB_dom"/>
</dbReference>
<evidence type="ECO:0000313" key="7">
    <source>
        <dbReference type="EMBL" id="TXB68746.1"/>
    </source>
</evidence>
<evidence type="ECO:0000259" key="6">
    <source>
        <dbReference type="Pfam" id="PF00294"/>
    </source>
</evidence>
<keyword evidence="3" id="KW-0547">Nucleotide-binding</keyword>
<keyword evidence="2" id="KW-0808">Transferase</keyword>
<dbReference type="InterPro" id="IPR002173">
    <property type="entry name" value="Carboh/pur_kinase_PfkB_CS"/>
</dbReference>
<evidence type="ECO:0000256" key="5">
    <source>
        <dbReference type="ARBA" id="ARBA00022840"/>
    </source>
</evidence>
<dbReference type="GO" id="GO:0016301">
    <property type="term" value="F:kinase activity"/>
    <property type="evidence" value="ECO:0007669"/>
    <property type="project" value="UniProtKB-KW"/>
</dbReference>
<name>A0A5C6S3A2_9RHOB</name>
<dbReference type="PANTHER" id="PTHR43085">
    <property type="entry name" value="HEXOKINASE FAMILY MEMBER"/>
    <property type="match status" value="1"/>
</dbReference>
<proteinExistence type="inferred from homology"/>
<dbReference type="CDD" id="cd01167">
    <property type="entry name" value="bac_FRK"/>
    <property type="match status" value="1"/>
</dbReference>
<accession>A0A5C6S3A2</accession>
<organism evidence="7 8">
    <name type="scientific">Paracoccus aurantiacus</name>
    <dbReference type="NCBI Taxonomy" id="2599412"/>
    <lineage>
        <taxon>Bacteria</taxon>
        <taxon>Pseudomonadati</taxon>
        <taxon>Pseudomonadota</taxon>
        <taxon>Alphaproteobacteria</taxon>
        <taxon>Rhodobacterales</taxon>
        <taxon>Paracoccaceae</taxon>
        <taxon>Paracoccus</taxon>
    </lineage>
</organism>